<evidence type="ECO:0000259" key="6">
    <source>
        <dbReference type="PROSITE" id="PS50240"/>
    </source>
</evidence>
<dbReference type="GO" id="GO:0006508">
    <property type="term" value="P:proteolysis"/>
    <property type="evidence" value="ECO:0007669"/>
    <property type="project" value="UniProtKB-KW"/>
</dbReference>
<evidence type="ECO:0000259" key="5">
    <source>
        <dbReference type="PROSITE" id="PS01180"/>
    </source>
</evidence>
<dbReference type="InterPro" id="IPR018114">
    <property type="entry name" value="TRYPSIN_HIS"/>
</dbReference>
<dbReference type="SUPFAM" id="SSF50494">
    <property type="entry name" value="Trypsin-like serine proteases"/>
    <property type="match status" value="1"/>
</dbReference>
<proteinExistence type="evidence at transcript level"/>
<evidence type="ECO:0000256" key="3">
    <source>
        <dbReference type="PROSITE-ProRule" id="PRU00059"/>
    </source>
</evidence>
<comment type="caution">
    <text evidence="3">Lacks conserved residue(s) required for the propagation of feature annotation.</text>
</comment>
<evidence type="ECO:0000256" key="2">
    <source>
        <dbReference type="ARBA" id="ARBA00024195"/>
    </source>
</evidence>
<dbReference type="PROSITE" id="PS50240">
    <property type="entry name" value="TRYPSIN_DOM"/>
    <property type="match status" value="1"/>
</dbReference>
<dbReference type="Gene3D" id="2.40.10.10">
    <property type="entry name" value="Trypsin-like serine proteases"/>
    <property type="match status" value="2"/>
</dbReference>
<dbReference type="CDD" id="cd00190">
    <property type="entry name" value="Tryp_SPc"/>
    <property type="match status" value="1"/>
</dbReference>
<dbReference type="InterPro" id="IPR000859">
    <property type="entry name" value="CUB_dom"/>
</dbReference>
<dbReference type="Pfam" id="PF00089">
    <property type="entry name" value="Trypsin"/>
    <property type="match status" value="1"/>
</dbReference>
<evidence type="ECO:0000256" key="4">
    <source>
        <dbReference type="SAM" id="SignalP"/>
    </source>
</evidence>
<name>A0A348G5Y5_ODOMO</name>
<feature type="domain" description="CUB" evidence="5">
    <location>
        <begin position="25"/>
        <end position="130"/>
    </location>
</feature>
<dbReference type="SMART" id="SM00020">
    <property type="entry name" value="Tryp_SPc"/>
    <property type="match status" value="1"/>
</dbReference>
<dbReference type="PROSITE" id="PS01180">
    <property type="entry name" value="CUB"/>
    <property type="match status" value="1"/>
</dbReference>
<keyword evidence="7" id="KW-0645">Protease</keyword>
<organism evidence="7">
    <name type="scientific">Odontomachus monticola</name>
    <name type="common">Trap-jaw ant</name>
    <dbReference type="NCBI Taxonomy" id="613454"/>
    <lineage>
        <taxon>Eukaryota</taxon>
        <taxon>Metazoa</taxon>
        <taxon>Ecdysozoa</taxon>
        <taxon>Arthropoda</taxon>
        <taxon>Hexapoda</taxon>
        <taxon>Insecta</taxon>
        <taxon>Pterygota</taxon>
        <taxon>Neoptera</taxon>
        <taxon>Endopterygota</taxon>
        <taxon>Hymenoptera</taxon>
        <taxon>Apocrita</taxon>
        <taxon>Aculeata</taxon>
        <taxon>Formicoidea</taxon>
        <taxon>Formicidae</taxon>
        <taxon>Ponerinae</taxon>
        <taxon>Ponerini</taxon>
        <taxon>Odontomachus</taxon>
    </lineage>
</organism>
<dbReference type="Gene3D" id="2.60.120.290">
    <property type="entry name" value="Spermadhesin, CUB domain"/>
    <property type="match status" value="1"/>
</dbReference>
<keyword evidence="7" id="KW-0378">Hydrolase</keyword>
<protein>
    <submittedName>
        <fullName evidence="7">Venom serine protease 2</fullName>
    </submittedName>
</protein>
<reference evidence="7" key="1">
    <citation type="journal article" date="2017" name="Toxins">
        <title>Combined Venom Gland Transcriptomic and Venom Peptidomic Analysis of the Predatory Ant Odontomachus monticola.</title>
        <authorList>
            <person name="Kazuma K."/>
            <person name="Masuko K."/>
            <person name="Konno K."/>
            <person name="Inagaki H."/>
        </authorList>
    </citation>
    <scope>NUCLEOTIDE SEQUENCE</scope>
    <source>
        <tissue evidence="7">Venom gland and sac</tissue>
    </source>
</reference>
<dbReference type="InterPro" id="IPR051487">
    <property type="entry name" value="Ser/Thr_Proteases_Immune/Dev"/>
</dbReference>
<dbReference type="GO" id="GO:0004252">
    <property type="term" value="F:serine-type endopeptidase activity"/>
    <property type="evidence" value="ECO:0007669"/>
    <property type="project" value="InterPro"/>
</dbReference>
<dbReference type="PANTHER" id="PTHR24256">
    <property type="entry name" value="TRYPTASE-RELATED"/>
    <property type="match status" value="1"/>
</dbReference>
<comment type="similarity">
    <text evidence="2">Belongs to the peptidase S1 family. CLIP subfamily.</text>
</comment>
<dbReference type="InterPro" id="IPR001254">
    <property type="entry name" value="Trypsin_dom"/>
</dbReference>
<keyword evidence="1" id="KW-1015">Disulfide bond</keyword>
<accession>A0A348G5Y5</accession>
<dbReference type="InterPro" id="IPR001314">
    <property type="entry name" value="Peptidase_S1A"/>
</dbReference>
<sequence length="390" mass="43192">MRTVNVITFGLLLSLLTLSEAQSDCNYFQNLVPGQFYYVYNKEYPNSYRGKNQCIWRMASPYPIKISCNLGMPASKDCVQEYFSVQFAGKNADKYCGYGTFASEGMNVTMNFNSPYYAQGGTFMCEVRTEEPYDEYNCQCGLKNPSRVIGGKETGINEYPMMAGLVDIEIRELYSGATIISNQYVVTAAHCVDRKNISNLAVVVGEHDVTTGTDSSATQMYRINKCIIHPQYRDIHNDIAVCQIIGTIQYSVKVGPVCLPFQHKYDSFIGSIVTLLGWGLLEFGGVKSNVLREADVNVISTQECAKYYYPSQQITRSHMCTYTPGKDACQMDSGGPALWQNPTSHKLALAGIISAGIGCDSGAPAIYTRVGDYVDWIMSVTPGVQYCKAE</sequence>
<evidence type="ECO:0000256" key="1">
    <source>
        <dbReference type="ARBA" id="ARBA00023157"/>
    </source>
</evidence>
<dbReference type="PROSITE" id="PS00134">
    <property type="entry name" value="TRYPSIN_HIS"/>
    <property type="match status" value="1"/>
</dbReference>
<dbReference type="InterPro" id="IPR043504">
    <property type="entry name" value="Peptidase_S1_PA_chymotrypsin"/>
</dbReference>
<feature type="signal peptide" evidence="4">
    <location>
        <begin position="1"/>
        <end position="21"/>
    </location>
</feature>
<feature type="domain" description="Peptidase S1" evidence="6">
    <location>
        <begin position="148"/>
        <end position="382"/>
    </location>
</feature>
<evidence type="ECO:0000313" key="7">
    <source>
        <dbReference type="EMBL" id="BBF97858.1"/>
    </source>
</evidence>
<dbReference type="InterPro" id="IPR009003">
    <property type="entry name" value="Peptidase_S1_PA"/>
</dbReference>
<dbReference type="InterPro" id="IPR035914">
    <property type="entry name" value="Sperma_CUB_dom_sf"/>
</dbReference>
<keyword evidence="4" id="KW-0732">Signal</keyword>
<dbReference type="AlphaFoldDB" id="A0A348G5Y5"/>
<dbReference type="SUPFAM" id="SSF49854">
    <property type="entry name" value="Spermadhesin, CUB domain"/>
    <property type="match status" value="1"/>
</dbReference>
<dbReference type="PRINTS" id="PR00722">
    <property type="entry name" value="CHYMOTRYPSIN"/>
</dbReference>
<gene>
    <name evidence="7" type="primary">VSP2_OM</name>
</gene>
<feature type="chain" id="PRO_5016757395" evidence="4">
    <location>
        <begin position="22"/>
        <end position="390"/>
    </location>
</feature>
<dbReference type="FunFam" id="2.40.10.10:FF:000068">
    <property type="entry name" value="transmembrane protease serine 2"/>
    <property type="match status" value="1"/>
</dbReference>
<dbReference type="EMBL" id="FX985523">
    <property type="protein sequence ID" value="BBF97858.1"/>
    <property type="molecule type" value="mRNA"/>
</dbReference>
<dbReference type="Pfam" id="PF00431">
    <property type="entry name" value="CUB"/>
    <property type="match status" value="1"/>
</dbReference>